<dbReference type="PROSITE" id="PS51257">
    <property type="entry name" value="PROKAR_LIPOPROTEIN"/>
    <property type="match status" value="1"/>
</dbReference>
<dbReference type="Pfam" id="PF14900">
    <property type="entry name" value="DUF4493"/>
    <property type="match status" value="1"/>
</dbReference>
<keyword evidence="1" id="KW-0732">Signal</keyword>
<feature type="chain" id="PRO_5042155012" description="DUF4493 domain-containing protein" evidence="1">
    <location>
        <begin position="22"/>
        <end position="442"/>
    </location>
</feature>
<name>A0AAD2YJP1_PARDI</name>
<evidence type="ECO:0000256" key="1">
    <source>
        <dbReference type="SAM" id="SignalP"/>
    </source>
</evidence>
<dbReference type="InterPro" id="IPR027840">
    <property type="entry name" value="DUF4493"/>
</dbReference>
<dbReference type="Proteomes" id="UP000006262">
    <property type="component" value="Unassembled WGS sequence"/>
</dbReference>
<dbReference type="EMBL" id="AGZN01000012">
    <property type="protein sequence ID" value="EKN29679.1"/>
    <property type="molecule type" value="Genomic_DNA"/>
</dbReference>
<dbReference type="AlphaFoldDB" id="A0AAD2YJP1"/>
<evidence type="ECO:0000313" key="3">
    <source>
        <dbReference type="Proteomes" id="UP000006262"/>
    </source>
</evidence>
<reference evidence="2 3" key="1">
    <citation type="submission" date="2012-02" db="EMBL/GenBank/DDBJ databases">
        <title>The Genome Sequence of Parabacteroides distasonis CL09T03C24.</title>
        <authorList>
            <consortium name="The Broad Institute Genome Sequencing Platform"/>
            <person name="Earl A."/>
            <person name="Ward D."/>
            <person name="Feldgarden M."/>
            <person name="Gevers D."/>
            <person name="Zitomersky N.L."/>
            <person name="Coyne M.J."/>
            <person name="Comstock L.E."/>
            <person name="Young S.K."/>
            <person name="Zeng Q."/>
            <person name="Gargeya S."/>
            <person name="Fitzgerald M."/>
            <person name="Haas B."/>
            <person name="Abouelleil A."/>
            <person name="Alvarado L."/>
            <person name="Arachchi H.M."/>
            <person name="Berlin A."/>
            <person name="Chapman S.B."/>
            <person name="Gearin G."/>
            <person name="Goldberg J."/>
            <person name="Griggs A."/>
            <person name="Gujja S."/>
            <person name="Hansen M."/>
            <person name="Heiman D."/>
            <person name="Howarth C."/>
            <person name="Larimer J."/>
            <person name="Lui A."/>
            <person name="MacDonald P.J.P."/>
            <person name="McCowen C."/>
            <person name="Montmayeur A."/>
            <person name="Murphy C."/>
            <person name="Neiman D."/>
            <person name="Pearson M."/>
            <person name="Priest M."/>
            <person name="Roberts A."/>
            <person name="Saif S."/>
            <person name="Shea T."/>
            <person name="Sisk P."/>
            <person name="Stolte C."/>
            <person name="Sykes S."/>
            <person name="Wortman J."/>
            <person name="Nusbaum C."/>
            <person name="Birren B."/>
        </authorList>
    </citation>
    <scope>NUCLEOTIDE SEQUENCE [LARGE SCALE GENOMIC DNA]</scope>
    <source>
        <strain evidence="2 3">CL09T03C24</strain>
    </source>
</reference>
<evidence type="ECO:0000313" key="2">
    <source>
        <dbReference type="EMBL" id="EKN29679.1"/>
    </source>
</evidence>
<protein>
    <recommendedName>
        <fullName evidence="4">DUF4493 domain-containing protein</fullName>
    </recommendedName>
</protein>
<accession>A0AAD2YJP1</accession>
<organism evidence="2 3">
    <name type="scientific">Parabacteroides distasonis CL09T03C24</name>
    <dbReference type="NCBI Taxonomy" id="999417"/>
    <lineage>
        <taxon>Bacteria</taxon>
        <taxon>Pseudomonadati</taxon>
        <taxon>Bacteroidota</taxon>
        <taxon>Bacteroidia</taxon>
        <taxon>Bacteroidales</taxon>
        <taxon>Tannerellaceae</taxon>
        <taxon>Parabacteroides</taxon>
    </lineage>
</organism>
<gene>
    <name evidence="2" type="ORF">HMPREF1059_01280</name>
</gene>
<comment type="caution">
    <text evidence="2">The sequence shown here is derived from an EMBL/GenBank/DDBJ whole genome shotgun (WGS) entry which is preliminary data.</text>
</comment>
<sequence length="442" mass="47058">MMNIKYTIMAGCLLVMGLASCEMKNEILGKEDGSSEMGLLNLGVAVDAKNNDVQTKADANPGTPESIPSVSATGYIVEISNSTGVYKTLTYDPTNASVELPVDSYTMYAHKPGGPTETDPYYGGSTSFAVKKGEATDVTVTCKMENTKIQLVYSTEMQTSFTSWSITVKAGTRSKVLTYSGTEAFAQPSAFYWMLDEGVKEITVSFVGKNKDNKDIRESRVITKPASAESSDWLGGDALAITMKPGTYDPENPNGLQGIEISAEVTWNGLTDSVDVPVVDDGGDEPEGPVDPSDPSAIKVSIPLTTYTLPDDTDKKAEAIATITSESGLKSMKVVIEAGNSGFDSVISDPQLIEKGCDFSKGVEFVGATDSSPVMTLIKMIAPNLKAPAAGATSYQFPLGEFFQAVSIYQTTTSANGHVFKIRLEDNDGNVNDETVLSIIVK</sequence>
<evidence type="ECO:0008006" key="4">
    <source>
        <dbReference type="Google" id="ProtNLM"/>
    </source>
</evidence>
<feature type="signal peptide" evidence="1">
    <location>
        <begin position="1"/>
        <end position="21"/>
    </location>
</feature>
<proteinExistence type="predicted"/>